<evidence type="ECO:0000313" key="3">
    <source>
        <dbReference type="Proteomes" id="UP001180840"/>
    </source>
</evidence>
<proteinExistence type="predicted"/>
<name>A0ABU1ZZX8_9CORY</name>
<dbReference type="RefSeq" id="WP_290196242.1">
    <property type="nucleotide sequence ID" value="NZ_CP047654.1"/>
</dbReference>
<protein>
    <submittedName>
        <fullName evidence="2">Vacuolar-type H+-ATPase subunit H</fullName>
    </submittedName>
</protein>
<dbReference type="Proteomes" id="UP001180840">
    <property type="component" value="Unassembled WGS sequence"/>
</dbReference>
<organism evidence="2 3">
    <name type="scientific">Corynebacterium guangdongense</name>
    <dbReference type="NCBI Taxonomy" id="1783348"/>
    <lineage>
        <taxon>Bacteria</taxon>
        <taxon>Bacillati</taxon>
        <taxon>Actinomycetota</taxon>
        <taxon>Actinomycetes</taxon>
        <taxon>Mycobacteriales</taxon>
        <taxon>Corynebacteriaceae</taxon>
        <taxon>Corynebacterium</taxon>
    </lineage>
</organism>
<comment type="caution">
    <text evidence="2">The sequence shown here is derived from an EMBL/GenBank/DDBJ whole genome shotgun (WGS) entry which is preliminary data.</text>
</comment>
<sequence length="211" mass="23689">MGILNNIMKRRTAAQKEIRSAQSRARQEVKEDARAKARREKLLTDLEKTLVKTEQKGLKRKRKHELKLAKQEYEKIQASKMGPARVASWVGAARVATPVLLPLIYRGVTIAREQLVNARANRAGLSADQLAQYSGHSAAQKARLDGIRSELERSGLPAGYRQDAAARIEELVVAANNAEYMSPDQRRRALSALNRDIDKLAQEIQTRISQR</sequence>
<feature type="region of interest" description="Disordered" evidence="1">
    <location>
        <begin position="14"/>
        <end position="33"/>
    </location>
</feature>
<evidence type="ECO:0000313" key="2">
    <source>
        <dbReference type="EMBL" id="MDR7330499.1"/>
    </source>
</evidence>
<dbReference type="Pfam" id="PF20079">
    <property type="entry name" value="DUF6474"/>
    <property type="match status" value="1"/>
</dbReference>
<accession>A0ABU1ZZX8</accession>
<reference evidence="2" key="1">
    <citation type="submission" date="2023-07" db="EMBL/GenBank/DDBJ databases">
        <title>Sequencing the genomes of 1000 actinobacteria strains.</title>
        <authorList>
            <person name="Klenk H.-P."/>
        </authorList>
    </citation>
    <scope>NUCLEOTIDE SEQUENCE</scope>
    <source>
        <strain evidence="2">DSM 107476</strain>
    </source>
</reference>
<evidence type="ECO:0000256" key="1">
    <source>
        <dbReference type="SAM" id="MobiDB-lite"/>
    </source>
</evidence>
<keyword evidence="3" id="KW-1185">Reference proteome</keyword>
<dbReference type="InterPro" id="IPR045522">
    <property type="entry name" value="DUF6474"/>
</dbReference>
<gene>
    <name evidence="2" type="ORF">J2S39_002175</name>
</gene>
<dbReference type="EMBL" id="JAVDXZ010000001">
    <property type="protein sequence ID" value="MDR7330499.1"/>
    <property type="molecule type" value="Genomic_DNA"/>
</dbReference>